<feature type="binding site" evidence="2">
    <location>
        <begin position="206"/>
        <end position="213"/>
    </location>
    <ligand>
        <name>ATP</name>
        <dbReference type="ChEBI" id="CHEBI:30616"/>
    </ligand>
</feature>
<comment type="similarity">
    <text evidence="2">Belongs to the TRAFAC class myosin-kinesin ATPase superfamily. Kinesin family.</text>
</comment>
<evidence type="ECO:0000313" key="6">
    <source>
        <dbReference type="EnsemblPlants" id="Pp3c11_8170V3.1"/>
    </source>
</evidence>
<dbReference type="InParanoid" id="A0A2K1JTW6"/>
<feature type="domain" description="Kinesin motor" evidence="4">
    <location>
        <begin position="110"/>
        <end position="439"/>
    </location>
</feature>
<dbReference type="GO" id="GO:0003777">
    <property type="term" value="F:microtubule motor activity"/>
    <property type="evidence" value="ECO:0007669"/>
    <property type="project" value="InterPro"/>
</dbReference>
<proteinExistence type="inferred from homology"/>
<reference evidence="5 7" key="1">
    <citation type="journal article" date="2008" name="Science">
        <title>The Physcomitrella genome reveals evolutionary insights into the conquest of land by plants.</title>
        <authorList>
            <person name="Rensing S."/>
            <person name="Lang D."/>
            <person name="Zimmer A."/>
            <person name="Terry A."/>
            <person name="Salamov A."/>
            <person name="Shapiro H."/>
            <person name="Nishiyama T."/>
            <person name="Perroud P.-F."/>
            <person name="Lindquist E."/>
            <person name="Kamisugi Y."/>
            <person name="Tanahashi T."/>
            <person name="Sakakibara K."/>
            <person name="Fujita T."/>
            <person name="Oishi K."/>
            <person name="Shin-I T."/>
            <person name="Kuroki Y."/>
            <person name="Toyoda A."/>
            <person name="Suzuki Y."/>
            <person name="Hashimoto A."/>
            <person name="Yamaguchi K."/>
            <person name="Sugano A."/>
            <person name="Kohara Y."/>
            <person name="Fujiyama A."/>
            <person name="Anterola A."/>
            <person name="Aoki S."/>
            <person name="Ashton N."/>
            <person name="Barbazuk W.B."/>
            <person name="Barker E."/>
            <person name="Bennetzen J."/>
            <person name="Bezanilla M."/>
            <person name="Blankenship R."/>
            <person name="Cho S.H."/>
            <person name="Dutcher S."/>
            <person name="Estelle M."/>
            <person name="Fawcett J.A."/>
            <person name="Gundlach H."/>
            <person name="Hanada K."/>
            <person name="Heyl A."/>
            <person name="Hicks K.A."/>
            <person name="Hugh J."/>
            <person name="Lohr M."/>
            <person name="Mayer K."/>
            <person name="Melkozernov A."/>
            <person name="Murata T."/>
            <person name="Nelson D."/>
            <person name="Pils B."/>
            <person name="Prigge M."/>
            <person name="Reiss B."/>
            <person name="Renner T."/>
            <person name="Rombauts S."/>
            <person name="Rushton P."/>
            <person name="Sanderfoot A."/>
            <person name="Schween G."/>
            <person name="Shiu S.-H."/>
            <person name="Stueber K."/>
            <person name="Theodoulou F.L."/>
            <person name="Tu H."/>
            <person name="Van de Peer Y."/>
            <person name="Verrier P.J."/>
            <person name="Waters E."/>
            <person name="Wood A."/>
            <person name="Yang L."/>
            <person name="Cove D."/>
            <person name="Cuming A."/>
            <person name="Hasebe M."/>
            <person name="Lucas S."/>
            <person name="Mishler D.B."/>
            <person name="Reski R."/>
            <person name="Grigoriev I."/>
            <person name="Quatrano R.S."/>
            <person name="Boore J.L."/>
        </authorList>
    </citation>
    <scope>NUCLEOTIDE SEQUENCE [LARGE SCALE GENOMIC DNA]</scope>
    <source>
        <strain evidence="6 7">cv. Gransden 2004</strain>
    </source>
</reference>
<dbReference type="InterPro" id="IPR036961">
    <property type="entry name" value="Kinesin_motor_dom_sf"/>
</dbReference>
<keyword evidence="2" id="KW-0547">Nucleotide-binding</keyword>
<reference evidence="6" key="3">
    <citation type="submission" date="2020-12" db="UniProtKB">
        <authorList>
            <consortium name="EnsemblPlants"/>
        </authorList>
    </citation>
    <scope>IDENTIFICATION</scope>
</reference>
<dbReference type="STRING" id="3218.A0A2K1JTW6"/>
<dbReference type="InterPro" id="IPR027417">
    <property type="entry name" value="P-loop_NTPase"/>
</dbReference>
<dbReference type="Gramene" id="Pp3c11_8170V3.1">
    <property type="protein sequence ID" value="Pp3c11_8170V3.1"/>
    <property type="gene ID" value="Pp3c11_8170"/>
</dbReference>
<keyword evidence="1 2" id="KW-0505">Motor protein</keyword>
<evidence type="ECO:0000256" key="1">
    <source>
        <dbReference type="ARBA" id="ARBA00023175"/>
    </source>
</evidence>
<reference evidence="5 7" key="2">
    <citation type="journal article" date="2018" name="Plant J.">
        <title>The Physcomitrella patens chromosome-scale assembly reveals moss genome structure and evolution.</title>
        <authorList>
            <person name="Lang D."/>
            <person name="Ullrich K.K."/>
            <person name="Murat F."/>
            <person name="Fuchs J."/>
            <person name="Jenkins J."/>
            <person name="Haas F.B."/>
            <person name="Piednoel M."/>
            <person name="Gundlach H."/>
            <person name="Van Bel M."/>
            <person name="Meyberg R."/>
            <person name="Vives C."/>
            <person name="Morata J."/>
            <person name="Symeonidi A."/>
            <person name="Hiss M."/>
            <person name="Muchero W."/>
            <person name="Kamisugi Y."/>
            <person name="Saleh O."/>
            <person name="Blanc G."/>
            <person name="Decker E.L."/>
            <person name="van Gessel N."/>
            <person name="Grimwood J."/>
            <person name="Hayes R.D."/>
            <person name="Graham S.W."/>
            <person name="Gunter L.E."/>
            <person name="McDaniel S.F."/>
            <person name="Hoernstein S.N.W."/>
            <person name="Larsson A."/>
            <person name="Li F.W."/>
            <person name="Perroud P.F."/>
            <person name="Phillips J."/>
            <person name="Ranjan P."/>
            <person name="Rokshar D.S."/>
            <person name="Rothfels C.J."/>
            <person name="Schneider L."/>
            <person name="Shu S."/>
            <person name="Stevenson D.W."/>
            <person name="Thummler F."/>
            <person name="Tillich M."/>
            <person name="Villarreal Aguilar J.C."/>
            <person name="Widiez T."/>
            <person name="Wong G.K."/>
            <person name="Wymore A."/>
            <person name="Zhang Y."/>
            <person name="Zimmer A.D."/>
            <person name="Quatrano R.S."/>
            <person name="Mayer K.F.X."/>
            <person name="Goodstein D."/>
            <person name="Casacuberta J.M."/>
            <person name="Vandepoele K."/>
            <person name="Reski R."/>
            <person name="Cuming A.C."/>
            <person name="Tuskan G.A."/>
            <person name="Maumus F."/>
            <person name="Salse J."/>
            <person name="Schmutz J."/>
            <person name="Rensing S.A."/>
        </authorList>
    </citation>
    <scope>NUCLEOTIDE SEQUENCE [LARGE SCALE GENOMIC DNA]</scope>
    <source>
        <strain evidence="6 7">cv. Gransden 2004</strain>
    </source>
</reference>
<dbReference type="PANTHER" id="PTHR47117">
    <property type="entry name" value="STAR-RELATED LIPID TRANSFER PROTEIN 9"/>
    <property type="match status" value="1"/>
</dbReference>
<dbReference type="PRINTS" id="PR00380">
    <property type="entry name" value="KINESINHEAVY"/>
</dbReference>
<evidence type="ECO:0000313" key="5">
    <source>
        <dbReference type="EMBL" id="PNR44971.1"/>
    </source>
</evidence>
<name>A0A2K1JTW6_PHYPA</name>
<dbReference type="SUPFAM" id="SSF52540">
    <property type="entry name" value="P-loop containing nucleoside triphosphate hydrolases"/>
    <property type="match status" value="1"/>
</dbReference>
<keyword evidence="2" id="KW-0067">ATP-binding</keyword>
<dbReference type="Pfam" id="PF00225">
    <property type="entry name" value="Kinesin"/>
    <property type="match status" value="2"/>
</dbReference>
<dbReference type="EMBL" id="ABEU02000011">
    <property type="protein sequence ID" value="PNR44971.1"/>
    <property type="molecule type" value="Genomic_DNA"/>
</dbReference>
<evidence type="ECO:0000259" key="4">
    <source>
        <dbReference type="PROSITE" id="PS50067"/>
    </source>
</evidence>
<dbReference type="GO" id="GO:0005524">
    <property type="term" value="F:ATP binding"/>
    <property type="evidence" value="ECO:0007669"/>
    <property type="project" value="UniProtKB-UniRule"/>
</dbReference>
<dbReference type="GO" id="GO:0007018">
    <property type="term" value="P:microtubule-based movement"/>
    <property type="evidence" value="ECO:0007669"/>
    <property type="project" value="InterPro"/>
</dbReference>
<accession>A0A2K1JTW6</accession>
<dbReference type="Gene3D" id="3.40.850.10">
    <property type="entry name" value="Kinesin motor domain"/>
    <property type="match status" value="1"/>
</dbReference>
<keyword evidence="7" id="KW-1185">Reference proteome</keyword>
<protein>
    <recommendedName>
        <fullName evidence="4">Kinesin motor domain-containing protein</fullName>
    </recommendedName>
</protein>
<feature type="compositionally biased region" description="Basic and acidic residues" evidence="3">
    <location>
        <begin position="270"/>
        <end position="284"/>
    </location>
</feature>
<evidence type="ECO:0000256" key="3">
    <source>
        <dbReference type="SAM" id="MobiDB-lite"/>
    </source>
</evidence>
<feature type="region of interest" description="Disordered" evidence="3">
    <location>
        <begin position="18"/>
        <end position="48"/>
    </location>
</feature>
<organism evidence="5">
    <name type="scientific">Physcomitrium patens</name>
    <name type="common">Spreading-leaved earth moss</name>
    <name type="synonym">Physcomitrella patens</name>
    <dbReference type="NCBI Taxonomy" id="3218"/>
    <lineage>
        <taxon>Eukaryota</taxon>
        <taxon>Viridiplantae</taxon>
        <taxon>Streptophyta</taxon>
        <taxon>Embryophyta</taxon>
        <taxon>Bryophyta</taxon>
        <taxon>Bryophytina</taxon>
        <taxon>Bryopsida</taxon>
        <taxon>Funariidae</taxon>
        <taxon>Funariales</taxon>
        <taxon>Funariaceae</taxon>
        <taxon>Physcomitrium</taxon>
    </lineage>
</organism>
<dbReference type="Proteomes" id="UP000006727">
    <property type="component" value="Chromosome 11"/>
</dbReference>
<gene>
    <name evidence="5" type="ORF">PHYPA_014741</name>
</gene>
<sequence>MAKRFGVFSRVADKGSYDDAGCTSDQRRSLPPRIHDARPPGSKINGLAPAIPDVRKHMYTPNDPLRTKLNLGQSRHYYLSSEERSPSQDASPHLKVADTYKSILPGDLNKVKVVVRIRPFTADEERPLPPVIETVDDRTVIVRDNEHGQRQESLKFTAHYVQDDSLAIEQTNSDKNDSQNAMFEVLGVPCIEHALDGLNTTILAYGHTGSGKTYTMLGDSSYQGRGIMPRLSSELMTRIAEKREQGEDIKAEVCYFEIYNERIRDLLVADKSPEEKQSEPEISVKGRTSMTRTGSLGDLKQARGSKQGLGLKHVPSSGSLSDFKRGSPTQLVQQSPPKEVLGVQRGSKRMPNWKSFQAAQTDFAKEQQYLKVREHPVNGPYVEGLMWKNVETWMDIKTFLKYGSALRTTHTTDANAHSSRSHALFTIRITKEVRGHLTC</sequence>
<evidence type="ECO:0000313" key="7">
    <source>
        <dbReference type="Proteomes" id="UP000006727"/>
    </source>
</evidence>
<dbReference type="EnsemblPlants" id="Pp3c11_8170V3.1">
    <property type="protein sequence ID" value="Pp3c11_8170V3.1"/>
    <property type="gene ID" value="Pp3c11_8170"/>
</dbReference>
<feature type="compositionally biased region" description="Polar residues" evidence="3">
    <location>
        <begin position="327"/>
        <end position="336"/>
    </location>
</feature>
<dbReference type="InterPro" id="IPR001752">
    <property type="entry name" value="Kinesin_motor_dom"/>
</dbReference>
<dbReference type="PROSITE" id="PS50067">
    <property type="entry name" value="KINESIN_MOTOR_2"/>
    <property type="match status" value="1"/>
</dbReference>
<dbReference type="AlphaFoldDB" id="A0A2K1JTW6"/>
<feature type="region of interest" description="Disordered" evidence="3">
    <location>
        <begin position="270"/>
        <end position="338"/>
    </location>
</feature>
<dbReference type="SMART" id="SM00129">
    <property type="entry name" value="KISc"/>
    <property type="match status" value="1"/>
</dbReference>
<dbReference type="PaxDb" id="3218-PP1S239_37V6.1"/>
<dbReference type="GO" id="GO:0008017">
    <property type="term" value="F:microtubule binding"/>
    <property type="evidence" value="ECO:0007669"/>
    <property type="project" value="InterPro"/>
</dbReference>
<evidence type="ECO:0000256" key="2">
    <source>
        <dbReference type="PROSITE-ProRule" id="PRU00283"/>
    </source>
</evidence>
<feature type="compositionally biased region" description="Basic and acidic residues" evidence="3">
    <location>
        <begin position="25"/>
        <end position="38"/>
    </location>
</feature>